<sequence>MDAHALLTSHGWRGTGHSLHATDDKIGLAKPLLLNRRDGNKGLGQKAHYTSDMWWMNAFDEQLQGLQQTTSKDGKIGVIQTVSNGRINSIEQGMGGRWKLSGNFVRGGFLQGTVDMLEASESNEEDTSSSEDDKSTGASTPVEADNNTKTETKEERRKRKAEKAARRAERDAKRKRKELEKAAKREAKKQRATGAEPSSSASKKDKTKSDKREETKEERRARRESKRLRRAAREAEKSA</sequence>
<feature type="region of interest" description="Disordered" evidence="1">
    <location>
        <begin position="119"/>
        <end position="239"/>
    </location>
</feature>
<feature type="compositionally biased region" description="Basic and acidic residues" evidence="1">
    <location>
        <begin position="162"/>
        <end position="185"/>
    </location>
</feature>
<protein>
    <submittedName>
        <fullName evidence="2">Uncharacterized protein</fullName>
    </submittedName>
</protein>
<evidence type="ECO:0000313" key="2">
    <source>
        <dbReference type="EMBL" id="KAH6692665.1"/>
    </source>
</evidence>
<dbReference type="PANTHER" id="PTHR23149:SF33">
    <property type="entry name" value="PROTEIN TMA23"/>
    <property type="match status" value="1"/>
</dbReference>
<dbReference type="AlphaFoldDB" id="A0A9P8VIH6"/>
<dbReference type="EMBL" id="JAGSXJ010000004">
    <property type="protein sequence ID" value="KAH6692665.1"/>
    <property type="molecule type" value="Genomic_DNA"/>
</dbReference>
<name>A0A9P8VIH6_9PEZI</name>
<reference evidence="2" key="1">
    <citation type="journal article" date="2021" name="Nat. Commun.">
        <title>Genetic determinants of endophytism in the Arabidopsis root mycobiome.</title>
        <authorList>
            <person name="Mesny F."/>
            <person name="Miyauchi S."/>
            <person name="Thiergart T."/>
            <person name="Pickel B."/>
            <person name="Atanasova L."/>
            <person name="Karlsson M."/>
            <person name="Huettel B."/>
            <person name="Barry K.W."/>
            <person name="Haridas S."/>
            <person name="Chen C."/>
            <person name="Bauer D."/>
            <person name="Andreopoulos W."/>
            <person name="Pangilinan J."/>
            <person name="LaButti K."/>
            <person name="Riley R."/>
            <person name="Lipzen A."/>
            <person name="Clum A."/>
            <person name="Drula E."/>
            <person name="Henrissat B."/>
            <person name="Kohler A."/>
            <person name="Grigoriev I.V."/>
            <person name="Martin F.M."/>
            <person name="Hacquard S."/>
        </authorList>
    </citation>
    <scope>NUCLEOTIDE SEQUENCE</scope>
    <source>
        <strain evidence="2">MPI-SDFR-AT-0117</strain>
    </source>
</reference>
<feature type="compositionally biased region" description="Acidic residues" evidence="1">
    <location>
        <begin position="121"/>
        <end position="130"/>
    </location>
</feature>
<dbReference type="OrthoDB" id="3366546at2759"/>
<feature type="compositionally biased region" description="Basic and acidic residues" evidence="1">
    <location>
        <begin position="146"/>
        <end position="155"/>
    </location>
</feature>
<evidence type="ECO:0000313" key="3">
    <source>
        <dbReference type="Proteomes" id="UP000770015"/>
    </source>
</evidence>
<gene>
    <name evidence="2" type="ORF">F5X68DRAFT_273859</name>
</gene>
<dbReference type="PANTHER" id="PTHR23149">
    <property type="entry name" value="G PATCH DOMAIN CONTAINING PROTEIN"/>
    <property type="match status" value="1"/>
</dbReference>
<accession>A0A9P8VIH6</accession>
<organism evidence="2 3">
    <name type="scientific">Plectosphaerella plurivora</name>
    <dbReference type="NCBI Taxonomy" id="936078"/>
    <lineage>
        <taxon>Eukaryota</taxon>
        <taxon>Fungi</taxon>
        <taxon>Dikarya</taxon>
        <taxon>Ascomycota</taxon>
        <taxon>Pezizomycotina</taxon>
        <taxon>Sordariomycetes</taxon>
        <taxon>Hypocreomycetidae</taxon>
        <taxon>Glomerellales</taxon>
        <taxon>Plectosphaerellaceae</taxon>
        <taxon>Plectosphaerella</taxon>
    </lineage>
</organism>
<proteinExistence type="predicted"/>
<comment type="caution">
    <text evidence="2">The sequence shown here is derived from an EMBL/GenBank/DDBJ whole genome shotgun (WGS) entry which is preliminary data.</text>
</comment>
<feature type="compositionally biased region" description="Basic and acidic residues" evidence="1">
    <location>
        <begin position="202"/>
        <end position="221"/>
    </location>
</feature>
<evidence type="ECO:0000256" key="1">
    <source>
        <dbReference type="SAM" id="MobiDB-lite"/>
    </source>
</evidence>
<dbReference type="InterPro" id="IPR050656">
    <property type="entry name" value="PINX1"/>
</dbReference>
<keyword evidence="3" id="KW-1185">Reference proteome</keyword>
<dbReference type="Proteomes" id="UP000770015">
    <property type="component" value="Unassembled WGS sequence"/>
</dbReference>